<dbReference type="PROSITE" id="PS50076">
    <property type="entry name" value="DNAJ_2"/>
    <property type="match status" value="1"/>
</dbReference>
<sequence length="180" mass="20351">MVKTHYEILGLPETCSTEEVKAAFRKMALETHPDTMVPDAKSPEVDTKQFLNVSKAVDILSDPFKRSEYDDSMGITRRRMEARMKKSDSFRQGASTSSISAEDFGKFRPPNHDLDIHVLREKNHQVPRTQSQRDFAKKARQAKFVSGRKVLLFTGAPAVAFIGWVAFGCTLIPTDKQNNF</sequence>
<evidence type="ECO:0000313" key="4">
    <source>
        <dbReference type="EMBL" id="CAD9665135.1"/>
    </source>
</evidence>
<dbReference type="InterPro" id="IPR001623">
    <property type="entry name" value="DnaJ_domain"/>
</dbReference>
<name>A0A7S2RA25_9STRA</name>
<proteinExistence type="predicted"/>
<feature type="compositionally biased region" description="Polar residues" evidence="1">
    <location>
        <begin position="90"/>
        <end position="100"/>
    </location>
</feature>
<evidence type="ECO:0000256" key="2">
    <source>
        <dbReference type="SAM" id="Phobius"/>
    </source>
</evidence>
<dbReference type="InterPro" id="IPR036869">
    <property type="entry name" value="J_dom_sf"/>
</dbReference>
<dbReference type="Pfam" id="PF00226">
    <property type="entry name" value="DnaJ"/>
    <property type="match status" value="1"/>
</dbReference>
<evidence type="ECO:0000256" key="1">
    <source>
        <dbReference type="SAM" id="MobiDB-lite"/>
    </source>
</evidence>
<protein>
    <recommendedName>
        <fullName evidence="3">J domain-containing protein</fullName>
    </recommendedName>
</protein>
<evidence type="ECO:0000313" key="5">
    <source>
        <dbReference type="EMBL" id="CAD9665138.1"/>
    </source>
</evidence>
<feature type="transmembrane region" description="Helical" evidence="2">
    <location>
        <begin position="150"/>
        <end position="173"/>
    </location>
</feature>
<dbReference type="PANTHER" id="PTHR45286:SF1">
    <property type="entry name" value="CHAPERONE DNAJ-DOMAIN SUPERFAMILY PROTEIN"/>
    <property type="match status" value="1"/>
</dbReference>
<keyword evidence="2" id="KW-0472">Membrane</keyword>
<organism evidence="4">
    <name type="scientific">Mucochytrium quahogii</name>
    <dbReference type="NCBI Taxonomy" id="96639"/>
    <lineage>
        <taxon>Eukaryota</taxon>
        <taxon>Sar</taxon>
        <taxon>Stramenopiles</taxon>
        <taxon>Bigyra</taxon>
        <taxon>Labyrinthulomycetes</taxon>
        <taxon>Thraustochytrida</taxon>
        <taxon>Thraustochytriidae</taxon>
        <taxon>Mucochytrium</taxon>
    </lineage>
</organism>
<keyword evidence="2" id="KW-0812">Transmembrane</keyword>
<evidence type="ECO:0000259" key="3">
    <source>
        <dbReference type="PROSITE" id="PS50076"/>
    </source>
</evidence>
<accession>A0A7S2RA25</accession>
<keyword evidence="2" id="KW-1133">Transmembrane helix</keyword>
<dbReference type="AlphaFoldDB" id="A0A7S2RA25"/>
<dbReference type="EMBL" id="HBHK01002122">
    <property type="protein sequence ID" value="CAD9665135.1"/>
    <property type="molecule type" value="Transcribed_RNA"/>
</dbReference>
<feature type="region of interest" description="Disordered" evidence="1">
    <location>
        <begin position="82"/>
        <end position="108"/>
    </location>
</feature>
<gene>
    <name evidence="4" type="ORF">QSP1433_LOCUS1255</name>
    <name evidence="5" type="ORF">QSP1433_LOCUS1256</name>
    <name evidence="6" type="ORF">QSP1433_LOCUS1257</name>
</gene>
<dbReference type="SUPFAM" id="SSF46565">
    <property type="entry name" value="Chaperone J-domain"/>
    <property type="match status" value="1"/>
</dbReference>
<evidence type="ECO:0000313" key="6">
    <source>
        <dbReference type="EMBL" id="CAD9665140.1"/>
    </source>
</evidence>
<dbReference type="SMART" id="SM00271">
    <property type="entry name" value="DnaJ"/>
    <property type="match status" value="1"/>
</dbReference>
<dbReference type="EMBL" id="HBHK01002123">
    <property type="protein sequence ID" value="CAD9665138.1"/>
    <property type="molecule type" value="Transcribed_RNA"/>
</dbReference>
<reference evidence="4" key="1">
    <citation type="submission" date="2021-01" db="EMBL/GenBank/DDBJ databases">
        <authorList>
            <person name="Corre E."/>
            <person name="Pelletier E."/>
            <person name="Niang G."/>
            <person name="Scheremetjew M."/>
            <person name="Finn R."/>
            <person name="Kale V."/>
            <person name="Holt S."/>
            <person name="Cochrane G."/>
            <person name="Meng A."/>
            <person name="Brown T."/>
            <person name="Cohen L."/>
        </authorList>
    </citation>
    <scope>NUCLEOTIDE SEQUENCE</scope>
    <source>
        <strain evidence="4">NY070348D</strain>
    </source>
</reference>
<feature type="domain" description="J" evidence="3">
    <location>
        <begin position="4"/>
        <end position="73"/>
    </location>
</feature>
<dbReference type="PANTHER" id="PTHR45286">
    <property type="entry name" value="CHAPERONE DNAJ-DOMAIN SUPERFAMILY PROTEIN"/>
    <property type="match status" value="1"/>
</dbReference>
<dbReference type="EMBL" id="HBHK01002124">
    <property type="protein sequence ID" value="CAD9665140.1"/>
    <property type="molecule type" value="Transcribed_RNA"/>
</dbReference>
<dbReference type="PRINTS" id="PR00625">
    <property type="entry name" value="JDOMAIN"/>
</dbReference>
<dbReference type="Gene3D" id="1.10.287.110">
    <property type="entry name" value="DnaJ domain"/>
    <property type="match status" value="1"/>
</dbReference>
<dbReference type="CDD" id="cd06257">
    <property type="entry name" value="DnaJ"/>
    <property type="match status" value="1"/>
</dbReference>